<feature type="transmembrane region" description="Helical" evidence="12">
    <location>
        <begin position="308"/>
        <end position="330"/>
    </location>
</feature>
<feature type="transmembrane region" description="Helical" evidence="12">
    <location>
        <begin position="249"/>
        <end position="267"/>
    </location>
</feature>
<keyword evidence="2" id="KW-1003">Cell membrane</keyword>
<dbReference type="PANTHER" id="PTHR35457">
    <property type="entry name" value="HEME A SYNTHASE"/>
    <property type="match status" value="1"/>
</dbReference>
<evidence type="ECO:0000256" key="7">
    <source>
        <dbReference type="ARBA" id="ARBA00023004"/>
    </source>
</evidence>
<feature type="transmembrane region" description="Helical" evidence="12">
    <location>
        <begin position="177"/>
        <end position="197"/>
    </location>
</feature>
<evidence type="ECO:0000256" key="9">
    <source>
        <dbReference type="ARBA" id="ARBA00023136"/>
    </source>
</evidence>
<keyword evidence="4" id="KW-0479">Metal-binding</keyword>
<comment type="pathway">
    <text evidence="11">Porphyrin-containing compound metabolism.</text>
</comment>
<protein>
    <submittedName>
        <fullName evidence="13">Cytochrome oxidase assembly</fullName>
    </submittedName>
</protein>
<evidence type="ECO:0000256" key="8">
    <source>
        <dbReference type="ARBA" id="ARBA00023133"/>
    </source>
</evidence>
<evidence type="ECO:0000256" key="2">
    <source>
        <dbReference type="ARBA" id="ARBA00022475"/>
    </source>
</evidence>
<dbReference type="InterPro" id="IPR003780">
    <property type="entry name" value="COX15/CtaA_fam"/>
</dbReference>
<feature type="transmembrane region" description="Helical" evidence="12">
    <location>
        <begin position="110"/>
        <end position="130"/>
    </location>
</feature>
<evidence type="ECO:0000313" key="13">
    <source>
        <dbReference type="EMBL" id="CDH44965.1"/>
    </source>
</evidence>
<dbReference type="GO" id="GO:0046872">
    <property type="term" value="F:metal ion binding"/>
    <property type="evidence" value="ECO:0007669"/>
    <property type="project" value="UniProtKB-KW"/>
</dbReference>
<evidence type="ECO:0000256" key="5">
    <source>
        <dbReference type="ARBA" id="ARBA00022989"/>
    </source>
</evidence>
<keyword evidence="9 12" id="KW-0472">Membrane</keyword>
<organism evidence="13 14">
    <name type="scientific">Candidatus Contendobacter odensis Run_B_J11</name>
    <dbReference type="NCBI Taxonomy" id="1400861"/>
    <lineage>
        <taxon>Bacteria</taxon>
        <taxon>Pseudomonadati</taxon>
        <taxon>Pseudomonadota</taxon>
        <taxon>Gammaproteobacteria</taxon>
        <taxon>Candidatus Competibacteraceae</taxon>
        <taxon>Candidatus Contendibacter</taxon>
    </lineage>
</organism>
<keyword evidence="5 12" id="KW-1133">Transmembrane helix</keyword>
<feature type="transmembrane region" description="Helical" evidence="12">
    <location>
        <begin position="9"/>
        <end position="29"/>
    </location>
</feature>
<feature type="transmembrane region" description="Helical" evidence="12">
    <location>
        <begin position="136"/>
        <end position="157"/>
    </location>
</feature>
<feature type="transmembrane region" description="Helical" evidence="12">
    <location>
        <begin position="78"/>
        <end position="98"/>
    </location>
</feature>
<dbReference type="InterPro" id="IPR050450">
    <property type="entry name" value="COX15/CtaA_HemeA_synthase"/>
</dbReference>
<dbReference type="GO" id="GO:0016491">
    <property type="term" value="F:oxidoreductase activity"/>
    <property type="evidence" value="ECO:0007669"/>
    <property type="project" value="UniProtKB-KW"/>
</dbReference>
<keyword evidence="14" id="KW-1185">Reference proteome</keyword>
<keyword evidence="10" id="KW-1015">Disulfide bond</keyword>
<dbReference type="Proteomes" id="UP000019184">
    <property type="component" value="Unassembled WGS sequence"/>
</dbReference>
<dbReference type="GO" id="GO:0006784">
    <property type="term" value="P:heme A biosynthetic process"/>
    <property type="evidence" value="ECO:0007669"/>
    <property type="project" value="InterPro"/>
</dbReference>
<dbReference type="GO" id="GO:0016020">
    <property type="term" value="C:membrane"/>
    <property type="evidence" value="ECO:0007669"/>
    <property type="project" value="UniProtKB-SubCell"/>
</dbReference>
<evidence type="ECO:0000256" key="3">
    <source>
        <dbReference type="ARBA" id="ARBA00022692"/>
    </source>
</evidence>
<reference evidence="13 14" key="1">
    <citation type="journal article" date="2014" name="ISME J.">
        <title>Candidatus Competibacter-lineage genomes retrieved from metagenomes reveal functional metabolic diversity.</title>
        <authorList>
            <person name="McIlroy S.J."/>
            <person name="Albertsen M."/>
            <person name="Andresen E.K."/>
            <person name="Saunders A.M."/>
            <person name="Kristiansen R."/>
            <person name="Stokholm-Bjerregaard M."/>
            <person name="Nielsen K.L."/>
            <person name="Nielsen P.H."/>
        </authorList>
    </citation>
    <scope>NUCLEOTIDE SEQUENCE [LARGE SCALE GENOMIC DNA]</scope>
    <source>
        <strain evidence="13 14">Run_B_J11</strain>
    </source>
</reference>
<name>A0A7U7GBX5_9GAMM</name>
<sequence>MQTTTFYRVAWAALALTFVVVILGAYVRLSDAGLGCPDWPGCYGQLLDVPDQAAQIAEANSAYPHRPVEPAKAWKEMIHRYCAGTLGLLILALAVLAWRGRRQTDQPVTLPLVLLGLIIFQSMLGMWTVTWQLKPVVVMAHLLGGLTTLSLLVWLLLGQHNNRKLLVTVESRALRSYALLGLALLVGQIALGGWTSANYAALACPDFPTCQSQWWPPLDFREAFTPWRGLGRSYEGGVLANDARVTIHIMHRIGALIVALYLGWLSWRLVATTRNRTLQLAGGAIAVLLIVQLGLGIANVMLHLPLPVAVAHTGGAALLLLSLVTLNHLLRPEATV</sequence>
<evidence type="ECO:0000256" key="1">
    <source>
        <dbReference type="ARBA" id="ARBA00004141"/>
    </source>
</evidence>
<evidence type="ECO:0000313" key="14">
    <source>
        <dbReference type="Proteomes" id="UP000019184"/>
    </source>
</evidence>
<dbReference type="AlphaFoldDB" id="A0A7U7GBX5"/>
<evidence type="ECO:0000256" key="10">
    <source>
        <dbReference type="ARBA" id="ARBA00023157"/>
    </source>
</evidence>
<comment type="caution">
    <text evidence="13">The sequence shown here is derived from an EMBL/GenBank/DDBJ whole genome shotgun (WGS) entry which is preliminary data.</text>
</comment>
<comment type="subcellular location">
    <subcellularLocation>
        <location evidence="1">Membrane</location>
        <topology evidence="1">Multi-pass membrane protein</topology>
    </subcellularLocation>
</comment>
<feature type="transmembrane region" description="Helical" evidence="12">
    <location>
        <begin position="279"/>
        <end position="302"/>
    </location>
</feature>
<evidence type="ECO:0000256" key="11">
    <source>
        <dbReference type="ARBA" id="ARBA00023444"/>
    </source>
</evidence>
<keyword evidence="7" id="KW-0408">Iron</keyword>
<keyword evidence="8" id="KW-0350">Heme biosynthesis</keyword>
<evidence type="ECO:0000256" key="6">
    <source>
        <dbReference type="ARBA" id="ARBA00023002"/>
    </source>
</evidence>
<keyword evidence="3 12" id="KW-0812">Transmembrane</keyword>
<dbReference type="OrthoDB" id="1447144at2"/>
<evidence type="ECO:0000256" key="4">
    <source>
        <dbReference type="ARBA" id="ARBA00022723"/>
    </source>
</evidence>
<evidence type="ECO:0000256" key="12">
    <source>
        <dbReference type="SAM" id="Phobius"/>
    </source>
</evidence>
<gene>
    <name evidence="13" type="ORF">BN874_200035</name>
</gene>
<dbReference type="PANTHER" id="PTHR35457:SF1">
    <property type="entry name" value="HEME A SYNTHASE"/>
    <property type="match status" value="1"/>
</dbReference>
<accession>A0A7U7GBX5</accession>
<dbReference type="EMBL" id="CBTK010000113">
    <property type="protein sequence ID" value="CDH44965.1"/>
    <property type="molecule type" value="Genomic_DNA"/>
</dbReference>
<proteinExistence type="predicted"/>
<dbReference type="RefSeq" id="WP_034432160.1">
    <property type="nucleotide sequence ID" value="NZ_CBTK010000113.1"/>
</dbReference>
<dbReference type="Pfam" id="PF02628">
    <property type="entry name" value="COX15-CtaA"/>
    <property type="match status" value="1"/>
</dbReference>
<keyword evidence="6" id="KW-0560">Oxidoreductase</keyword>